<dbReference type="EMBL" id="JAJAPW010000002">
    <property type="protein sequence ID" value="MCB4798269.1"/>
    <property type="molecule type" value="Genomic_DNA"/>
</dbReference>
<reference evidence="1" key="1">
    <citation type="submission" date="2021-10" db="EMBL/GenBank/DDBJ databases">
        <title>Tamlana sargassums sp. nov., and Tamlana laminarinivorans sp. nov., two new bacteria isolated from the brown alga.</title>
        <authorList>
            <person name="Li J."/>
        </authorList>
    </citation>
    <scope>NUCLEOTIDE SEQUENCE</scope>
    <source>
        <strain evidence="1">PT2-4</strain>
    </source>
</reference>
<protein>
    <submittedName>
        <fullName evidence="1">Uncharacterized protein</fullName>
    </submittedName>
</protein>
<proteinExistence type="predicted"/>
<evidence type="ECO:0000313" key="1">
    <source>
        <dbReference type="EMBL" id="MCB4798269.1"/>
    </source>
</evidence>
<dbReference type="PROSITE" id="PS51257">
    <property type="entry name" value="PROKAR_LIPOPROTEIN"/>
    <property type="match status" value="1"/>
</dbReference>
<evidence type="ECO:0000313" key="2">
    <source>
        <dbReference type="Proteomes" id="UP001139199"/>
    </source>
</evidence>
<dbReference type="RefSeq" id="WP_226541947.1">
    <property type="nucleotide sequence ID" value="NZ_JAJAPW010000002.1"/>
</dbReference>
<name>A0A9X1L361_9FLAO</name>
<dbReference type="Proteomes" id="UP001139199">
    <property type="component" value="Unassembled WGS sequence"/>
</dbReference>
<dbReference type="AlphaFoldDB" id="A0A9X1L361"/>
<keyword evidence="2" id="KW-1185">Reference proteome</keyword>
<organism evidence="1 2">
    <name type="scientific">Neotamlana laminarinivorans</name>
    <dbReference type="NCBI Taxonomy" id="2883124"/>
    <lineage>
        <taxon>Bacteria</taxon>
        <taxon>Pseudomonadati</taxon>
        <taxon>Bacteroidota</taxon>
        <taxon>Flavobacteriia</taxon>
        <taxon>Flavobacteriales</taxon>
        <taxon>Flavobacteriaceae</taxon>
        <taxon>Neotamlana</taxon>
    </lineage>
</organism>
<comment type="caution">
    <text evidence="1">The sequence shown here is derived from an EMBL/GenBank/DDBJ whole genome shotgun (WGS) entry which is preliminary data.</text>
</comment>
<gene>
    <name evidence="1" type="ORF">LG649_05410</name>
</gene>
<accession>A0A9X1L361</accession>
<sequence>MKNYFYTLILSSVLIVSCNNTPKKDVQINKEQPTEKTATPTFKNKGHELVYNMVQVVGNYNQLRKKHDVIYTYTYQTPDGKSDISTEKYLFDGELSYGKYTKHERTLPDLNGPFEQSYNGEQYLLKHDGKYIENETAIKRVAFNRPTNFYWFAMYQKLLDPGLIYEYIGEKDVNGKNYDIVKVSFESINDKPTDIYQLYINKETKLADQFLFTVADFGVMETPFLMTMEYEKIEDLLIPTKRHYKKSDWNATVTQDPWINVTWSNIKFNNGLTPEDFKI</sequence>